<dbReference type="AlphaFoldDB" id="A0A915AJW2"/>
<feature type="domain" description="GST C-terminal" evidence="7">
    <location>
        <begin position="81"/>
        <end position="206"/>
    </location>
</feature>
<dbReference type="InterPro" id="IPR036282">
    <property type="entry name" value="Glutathione-S-Trfase_C_sf"/>
</dbReference>
<name>A0A915AJW2_PARUN</name>
<dbReference type="FunFam" id="1.20.1050.10:FF:000031">
    <property type="entry name" value="Glutathione S-Transferase"/>
    <property type="match status" value="1"/>
</dbReference>
<evidence type="ECO:0000256" key="4">
    <source>
        <dbReference type="ARBA" id="ARBA00047960"/>
    </source>
</evidence>
<dbReference type="CDD" id="cd03192">
    <property type="entry name" value="GST_C_Sigma_like"/>
    <property type="match status" value="1"/>
</dbReference>
<evidence type="ECO:0000259" key="7">
    <source>
        <dbReference type="PROSITE" id="PS50405"/>
    </source>
</evidence>
<evidence type="ECO:0000313" key="11">
    <source>
        <dbReference type="WBParaSite" id="PgR007_g168_t03"/>
    </source>
</evidence>
<protein>
    <recommendedName>
        <fullName evidence="1">glutathione transferase</fullName>
        <ecNumber evidence="1">2.5.1.18</ecNumber>
    </recommendedName>
    <alternativeName>
        <fullName evidence="5">GST class-sigma</fullName>
    </alternativeName>
</protein>
<dbReference type="InterPro" id="IPR004045">
    <property type="entry name" value="Glutathione_S-Trfase_N"/>
</dbReference>
<dbReference type="Gene3D" id="1.20.1050.10">
    <property type="match status" value="1"/>
</dbReference>
<reference evidence="9 10" key="1">
    <citation type="submission" date="2022-11" db="UniProtKB">
        <authorList>
            <consortium name="WormBaseParasite"/>
        </authorList>
    </citation>
    <scope>IDENTIFICATION</scope>
</reference>
<dbReference type="CDD" id="cd03039">
    <property type="entry name" value="GST_N_Sigma_like"/>
    <property type="match status" value="1"/>
</dbReference>
<evidence type="ECO:0000256" key="2">
    <source>
        <dbReference type="ARBA" id="ARBA00022679"/>
    </source>
</evidence>
<dbReference type="Proteomes" id="UP000887569">
    <property type="component" value="Unplaced"/>
</dbReference>
<dbReference type="SFLD" id="SFLDS00019">
    <property type="entry name" value="Glutathione_Transferase_(cytos"/>
    <property type="match status" value="1"/>
</dbReference>
<evidence type="ECO:0000256" key="5">
    <source>
        <dbReference type="ARBA" id="ARBA00078118"/>
    </source>
</evidence>
<dbReference type="EC" id="2.5.1.18" evidence="1"/>
<dbReference type="GO" id="GO:0005737">
    <property type="term" value="C:cytoplasm"/>
    <property type="evidence" value="ECO:0007669"/>
    <property type="project" value="UniProtKB-ARBA"/>
</dbReference>
<dbReference type="WBParaSite" id="PgR007_g168_t01">
    <property type="protein sequence ID" value="PgR007_g168_t01"/>
    <property type="gene ID" value="PgR007_g168"/>
</dbReference>
<evidence type="ECO:0000256" key="1">
    <source>
        <dbReference type="ARBA" id="ARBA00012452"/>
    </source>
</evidence>
<dbReference type="InterPro" id="IPR050213">
    <property type="entry name" value="GST_superfamily"/>
</dbReference>
<keyword evidence="2" id="KW-0808">Transferase</keyword>
<evidence type="ECO:0000313" key="10">
    <source>
        <dbReference type="WBParaSite" id="PgR007_g168_t02"/>
    </source>
</evidence>
<dbReference type="Pfam" id="PF02798">
    <property type="entry name" value="GST_N"/>
    <property type="match status" value="1"/>
</dbReference>
<dbReference type="SUPFAM" id="SSF52833">
    <property type="entry name" value="Thioredoxin-like"/>
    <property type="match status" value="1"/>
</dbReference>
<dbReference type="InterPro" id="IPR040079">
    <property type="entry name" value="Glutathione_S-Trfase"/>
</dbReference>
<evidence type="ECO:0000256" key="3">
    <source>
        <dbReference type="ARBA" id="ARBA00038317"/>
    </source>
</evidence>
<proteinExistence type="inferred from homology"/>
<dbReference type="WBParaSite" id="PgR007_g168_t04">
    <property type="protein sequence ID" value="PgR007_g168_t04"/>
    <property type="gene ID" value="PgR007_g168"/>
</dbReference>
<sequence>MPQYKLTYFNIRGLAEGARLMFHHAGVDFEDNRLEREDWPLLKPNTPFGQLPLLEVDGEVLAQSTAIFRYLGRKFGLAGKTPMEEAQVDSIFDAYKDFIAEVRPYFLVAGEDYPGDKEKLLKELVIPAREKHFPGLEKFLNKSGSGYLVGDSVTWADIVISDSLATWETLVPDLLGNYPVLKKFVEHVRDLPNIKKWIAERPETRI</sequence>
<evidence type="ECO:0000259" key="6">
    <source>
        <dbReference type="PROSITE" id="PS50404"/>
    </source>
</evidence>
<evidence type="ECO:0000313" key="9">
    <source>
        <dbReference type="WBParaSite" id="PgR007_g168_t01"/>
    </source>
</evidence>
<dbReference type="InterPro" id="IPR010987">
    <property type="entry name" value="Glutathione-S-Trfase_C-like"/>
</dbReference>
<dbReference type="InterPro" id="IPR036249">
    <property type="entry name" value="Thioredoxin-like_sf"/>
</dbReference>
<dbReference type="FunFam" id="3.40.30.10:FF:000189">
    <property type="entry name" value="Glutathione S-Transferase"/>
    <property type="match status" value="1"/>
</dbReference>
<dbReference type="WBParaSite" id="PgR007_g168_t03">
    <property type="protein sequence ID" value="PgR007_g168_t03"/>
    <property type="gene ID" value="PgR007_g168"/>
</dbReference>
<organism evidence="8 11">
    <name type="scientific">Parascaris univalens</name>
    <name type="common">Nematode worm</name>
    <dbReference type="NCBI Taxonomy" id="6257"/>
    <lineage>
        <taxon>Eukaryota</taxon>
        <taxon>Metazoa</taxon>
        <taxon>Ecdysozoa</taxon>
        <taxon>Nematoda</taxon>
        <taxon>Chromadorea</taxon>
        <taxon>Rhabditida</taxon>
        <taxon>Spirurina</taxon>
        <taxon>Ascaridomorpha</taxon>
        <taxon>Ascaridoidea</taxon>
        <taxon>Ascarididae</taxon>
        <taxon>Parascaris</taxon>
    </lineage>
</organism>
<dbReference type="SFLD" id="SFLDG00363">
    <property type="entry name" value="AMPS_(cytGST):_Alpha-__Mu-__Pi"/>
    <property type="match status" value="1"/>
</dbReference>
<dbReference type="GO" id="GO:0004364">
    <property type="term" value="F:glutathione transferase activity"/>
    <property type="evidence" value="ECO:0007669"/>
    <property type="project" value="UniProtKB-EC"/>
</dbReference>
<dbReference type="PANTHER" id="PTHR11571">
    <property type="entry name" value="GLUTATHIONE S-TRANSFERASE"/>
    <property type="match status" value="1"/>
</dbReference>
<dbReference type="Gene3D" id="3.40.30.10">
    <property type="entry name" value="Glutaredoxin"/>
    <property type="match status" value="1"/>
</dbReference>
<dbReference type="WBParaSite" id="PgR007_g168_t02">
    <property type="protein sequence ID" value="PgR007_g168_t02"/>
    <property type="gene ID" value="PgR007_g168"/>
</dbReference>
<feature type="domain" description="GST N-terminal" evidence="6">
    <location>
        <begin position="2"/>
        <end position="79"/>
    </location>
</feature>
<accession>A0A915AJW2</accession>
<dbReference type="SFLD" id="SFLDG01205">
    <property type="entry name" value="AMPS.1"/>
    <property type="match status" value="1"/>
</dbReference>
<dbReference type="InterPro" id="IPR004046">
    <property type="entry name" value="GST_C"/>
</dbReference>
<comment type="similarity">
    <text evidence="3">Belongs to the GST superfamily. Sigma family.</text>
</comment>
<dbReference type="Pfam" id="PF14497">
    <property type="entry name" value="GST_C_3"/>
    <property type="match status" value="1"/>
</dbReference>
<comment type="catalytic activity">
    <reaction evidence="4">
        <text>RX + glutathione = an S-substituted glutathione + a halide anion + H(+)</text>
        <dbReference type="Rhea" id="RHEA:16437"/>
        <dbReference type="ChEBI" id="CHEBI:15378"/>
        <dbReference type="ChEBI" id="CHEBI:16042"/>
        <dbReference type="ChEBI" id="CHEBI:17792"/>
        <dbReference type="ChEBI" id="CHEBI:57925"/>
        <dbReference type="ChEBI" id="CHEBI:90779"/>
        <dbReference type="EC" id="2.5.1.18"/>
    </reaction>
</comment>
<dbReference type="PROSITE" id="PS50405">
    <property type="entry name" value="GST_CTER"/>
    <property type="match status" value="1"/>
</dbReference>
<dbReference type="GO" id="GO:0006749">
    <property type="term" value="P:glutathione metabolic process"/>
    <property type="evidence" value="ECO:0007669"/>
    <property type="project" value="TreeGrafter"/>
</dbReference>
<dbReference type="PROSITE" id="PS50404">
    <property type="entry name" value="GST_NTER"/>
    <property type="match status" value="1"/>
</dbReference>
<dbReference type="SUPFAM" id="SSF47616">
    <property type="entry name" value="GST C-terminal domain-like"/>
    <property type="match status" value="1"/>
</dbReference>
<dbReference type="PANTHER" id="PTHR11571:SF224">
    <property type="entry name" value="HEMATOPOIETIC PROSTAGLANDIN D SYNTHASE"/>
    <property type="match status" value="1"/>
</dbReference>
<keyword evidence="8" id="KW-1185">Reference proteome</keyword>
<evidence type="ECO:0000313" key="8">
    <source>
        <dbReference type="Proteomes" id="UP000887569"/>
    </source>
</evidence>